<gene>
    <name evidence="1" type="ORF">FYK55_10535</name>
</gene>
<name>A0A5M6D7Y5_9BACT</name>
<sequence>MSRLRSLRPIPAVGCLFAVMLTWGSLTVPGNVLRAEPPATQKSDNRSSTPIAQAAAAGEFALAKSLPGADQEALAGLAVRQSMLGETAAAIATLRQIDSPSWRREVIDRTRQAARGQWGGDDGQGLAVEAPIGKQADLAGGSSFADFSSLMNLIETTVAPDTWEALGGNSTMAPYPQGVFVDLEGTVTSVQSASDGGETLAKLAHDLTTDTDGGATDWREPSDMRCVSLRRLRDEIAARRITGLPLGDDLTNLAGLSEVQYLVFDDQDVVLAGPVGGIVNDRGWLTDRSSGRTTLRVDFLARCLAAAQAQAAFGCTIDPTPDGMRSAAEVAAQIRAGTIPIGAAAERLKSALGGQRIEVFGAAGDTPVALLMVEADRLMKQLALGQRPMPDGVGNYLQMVDALIDQGPPDGLLLRLWFKAEPQALRADAKRKVFELSGRGVSLSGENQLALRDGSRGAVTVDPRSQRFVEEFNQHWNAIRDDYPVFAALESLYRLAAVAQTIQQHGHPDSHGRLAAALAIEDDSMDYSLVAPKQVDSIATMHTVRQGKQRHHILLASGGVAVDVARMVSKQVEVYPTLSAQQGLASRAPRAVNRWWWDARSAP</sequence>
<dbReference type="InterPro" id="IPR011487">
    <property type="entry name" value="DUF1598"/>
</dbReference>
<proteinExistence type="predicted"/>
<comment type="caution">
    <text evidence="1">The sequence shown here is derived from an EMBL/GenBank/DDBJ whole genome shotgun (WGS) entry which is preliminary data.</text>
</comment>
<accession>A0A5M6D7Y5</accession>
<dbReference type="AlphaFoldDB" id="A0A5M6D7Y5"/>
<protein>
    <submittedName>
        <fullName evidence="1">DUF1598 domain-containing protein</fullName>
    </submittedName>
</protein>
<dbReference type="Pfam" id="PF07643">
    <property type="entry name" value="DUF1598"/>
    <property type="match status" value="1"/>
</dbReference>
<evidence type="ECO:0000313" key="1">
    <source>
        <dbReference type="EMBL" id="KAA5543637.1"/>
    </source>
</evidence>
<organism evidence="1 2">
    <name type="scientific">Roseiconus nitratireducens</name>
    <dbReference type="NCBI Taxonomy" id="2605748"/>
    <lineage>
        <taxon>Bacteria</taxon>
        <taxon>Pseudomonadati</taxon>
        <taxon>Planctomycetota</taxon>
        <taxon>Planctomycetia</taxon>
        <taxon>Pirellulales</taxon>
        <taxon>Pirellulaceae</taxon>
        <taxon>Roseiconus</taxon>
    </lineage>
</organism>
<evidence type="ECO:0000313" key="2">
    <source>
        <dbReference type="Proteomes" id="UP000324479"/>
    </source>
</evidence>
<dbReference type="Proteomes" id="UP000324479">
    <property type="component" value="Unassembled WGS sequence"/>
</dbReference>
<reference evidence="1 2" key="1">
    <citation type="submission" date="2019-08" db="EMBL/GenBank/DDBJ databases">
        <authorList>
            <person name="Dhanesh K."/>
            <person name="Kumar G."/>
            <person name="Sasikala C."/>
            <person name="Venkata Ramana C."/>
        </authorList>
    </citation>
    <scope>NUCLEOTIDE SEQUENCE [LARGE SCALE GENOMIC DNA]</scope>
    <source>
        <strain evidence="1 2">JC645</strain>
    </source>
</reference>
<keyword evidence="2" id="KW-1185">Reference proteome</keyword>
<dbReference type="EMBL" id="VWOX01000005">
    <property type="protein sequence ID" value="KAA5543637.1"/>
    <property type="molecule type" value="Genomic_DNA"/>
</dbReference>
<dbReference type="RefSeq" id="WP_150076389.1">
    <property type="nucleotide sequence ID" value="NZ_VWOX01000005.1"/>
</dbReference>